<accession>A0A5E4WB44</accession>
<proteinExistence type="predicted"/>
<dbReference type="AntiFam" id="ANF00149">
    <property type="entry name" value="Shadow ORF (opposite cshA)"/>
</dbReference>
<sequence>MALLHALPHVRNLGAVPGATAFSATALALATRLRLTALARATTAVARLTGFARCTRLTRVVVAAACATSTTGPSALLRLANRLRHGMRIRIEARDHFALDGALDETFDLREQLMLVHAHERHRLAVCASASRAADAVHIVFRHFRQVEVDHMGQLVDVDAACGDIGRDQHLQRATLEFGECARAGTLTLVAVNGERRNAALRELLGQSVRTVLGAREHKYLEPVVLAHEVFEQFALAIAVDRVDLLRDGLGGRVATRHFDQRGRLEQAVGQLLDLVGERGREQQVLALRRQRRQHPADIANEAHVEHAVGFVEHEDLDG</sequence>
<name>A0A5E4WB44_9BURK</name>
<evidence type="ECO:0000313" key="1">
    <source>
        <dbReference type="EMBL" id="VVE20874.1"/>
    </source>
</evidence>
<dbReference type="AlphaFoldDB" id="A0A5E4WB44"/>
<protein>
    <submittedName>
        <fullName evidence="1">Uncharacterized protein</fullName>
    </submittedName>
</protein>
<gene>
    <name evidence="1" type="ORF">PEP31012_03141</name>
</gene>
<evidence type="ECO:0000313" key="2">
    <source>
        <dbReference type="Proteomes" id="UP000400981"/>
    </source>
</evidence>
<dbReference type="EMBL" id="CABPSH010000007">
    <property type="protein sequence ID" value="VVE20874.1"/>
    <property type="molecule type" value="Genomic_DNA"/>
</dbReference>
<dbReference type="Proteomes" id="UP000400981">
    <property type="component" value="Unassembled WGS sequence"/>
</dbReference>
<reference evidence="1 2" key="1">
    <citation type="submission" date="2019-08" db="EMBL/GenBank/DDBJ databases">
        <authorList>
            <person name="Peeters C."/>
        </authorList>
    </citation>
    <scope>NUCLEOTIDE SEQUENCE [LARGE SCALE GENOMIC DNA]</scope>
    <source>
        <strain evidence="1 2">LMG 31012</strain>
    </source>
</reference>
<keyword evidence="2" id="KW-1185">Reference proteome</keyword>
<organism evidence="1 2">
    <name type="scientific">Pandoraea eparura</name>
    <dbReference type="NCBI Taxonomy" id="2508291"/>
    <lineage>
        <taxon>Bacteria</taxon>
        <taxon>Pseudomonadati</taxon>
        <taxon>Pseudomonadota</taxon>
        <taxon>Betaproteobacteria</taxon>
        <taxon>Burkholderiales</taxon>
        <taxon>Burkholderiaceae</taxon>
        <taxon>Pandoraea</taxon>
    </lineage>
</organism>